<reference evidence="2" key="1">
    <citation type="submission" date="2016-10" db="EMBL/GenBank/DDBJ databases">
        <authorList>
            <person name="Varghese N."/>
            <person name="Submissions S."/>
        </authorList>
    </citation>
    <scope>NUCLEOTIDE SEQUENCE [LARGE SCALE GENOMIC DNA]</scope>
    <source>
        <strain evidence="2">Nm44</strain>
    </source>
</reference>
<evidence type="ECO:0000313" key="1">
    <source>
        <dbReference type="EMBL" id="SFM87056.1"/>
    </source>
</evidence>
<dbReference type="OrthoDB" id="7277765at2"/>
<accession>A0A1I4UDL8</accession>
<organism evidence="1 2">
    <name type="scientific">Nitrosomonas communis</name>
    <dbReference type="NCBI Taxonomy" id="44574"/>
    <lineage>
        <taxon>Bacteria</taxon>
        <taxon>Pseudomonadati</taxon>
        <taxon>Pseudomonadota</taxon>
        <taxon>Betaproteobacteria</taxon>
        <taxon>Nitrosomonadales</taxon>
        <taxon>Nitrosomonadaceae</taxon>
        <taxon>Nitrosomonas</taxon>
    </lineage>
</organism>
<name>A0A1I4UDL8_9PROT</name>
<dbReference type="STRING" id="44574.AAW31_12710"/>
<proteinExistence type="predicted"/>
<dbReference type="RefSeq" id="WP_074906720.1">
    <property type="nucleotide sequence ID" value="NZ_FOUB01000063.1"/>
</dbReference>
<evidence type="ECO:0000313" key="2">
    <source>
        <dbReference type="Proteomes" id="UP000183287"/>
    </source>
</evidence>
<protein>
    <submittedName>
        <fullName evidence="1">Uncharacterized protein</fullName>
    </submittedName>
</protein>
<dbReference type="EMBL" id="FOUB01000063">
    <property type="protein sequence ID" value="SFM87056.1"/>
    <property type="molecule type" value="Genomic_DNA"/>
</dbReference>
<dbReference type="Proteomes" id="UP000183287">
    <property type="component" value="Unassembled WGS sequence"/>
</dbReference>
<keyword evidence="2" id="KW-1185">Reference proteome</keyword>
<sequence length="333" mass="37513">MEALLTTSELIKQTEKRLKGIGRPGMHLSCSRLLRWQREGLLPEQQGCGQGPGKRDESLWEKSCVERLQVIFGCIKKERLNYEAAEHALIASGLGVRGDVLRKRLLLLAKQMAADLNKQERAKDWEPIERADKVERATNQRMSTHGELVKAIFTACNLGYRGLNKEAQHFKSIAELASFFQPDALRKLIKNGPPDQLQQIYENPIVVFLANLSASFFLLVGGGSKGLPILGVADNALIASLIDTLAPNPSGKLRRKKPYPFMEDKLRSYTHLLMILFYLVYLQHGKALLPHLKQTISDLLDWPEFAIPENFKKILNSATEELDALFNMPSMPQ</sequence>
<gene>
    <name evidence="1" type="ORF">SAMN05421863_106311</name>
</gene>
<dbReference type="AlphaFoldDB" id="A0A1I4UDL8"/>